<reference evidence="1" key="1">
    <citation type="journal article" date="2021" name="New Phytol.">
        <title>Evolutionary innovations through gain and loss of genes in the ectomycorrhizal Boletales.</title>
        <authorList>
            <person name="Wu G."/>
            <person name="Miyauchi S."/>
            <person name="Morin E."/>
            <person name="Kuo A."/>
            <person name="Drula E."/>
            <person name="Varga T."/>
            <person name="Kohler A."/>
            <person name="Feng B."/>
            <person name="Cao Y."/>
            <person name="Lipzen A."/>
            <person name="Daum C."/>
            <person name="Hundley H."/>
            <person name="Pangilinan J."/>
            <person name="Johnson J."/>
            <person name="Barry K."/>
            <person name="LaButti K."/>
            <person name="Ng V."/>
            <person name="Ahrendt S."/>
            <person name="Min B."/>
            <person name="Choi I.G."/>
            <person name="Park H."/>
            <person name="Plett J.M."/>
            <person name="Magnuson J."/>
            <person name="Spatafora J.W."/>
            <person name="Nagy L.G."/>
            <person name="Henrissat B."/>
            <person name="Grigoriev I.V."/>
            <person name="Yang Z.L."/>
            <person name="Xu J."/>
            <person name="Martin F.M."/>
        </authorList>
    </citation>
    <scope>NUCLEOTIDE SEQUENCE</scope>
    <source>
        <strain evidence="1">ATCC 28755</strain>
    </source>
</reference>
<evidence type="ECO:0000313" key="1">
    <source>
        <dbReference type="EMBL" id="KAH7913492.1"/>
    </source>
</evidence>
<dbReference type="Proteomes" id="UP000790377">
    <property type="component" value="Unassembled WGS sequence"/>
</dbReference>
<sequence length="233" mass="25290">MGKKSKDDIPNPNSVSNRDIIQRLNFLYQASVLLGNVLPEHSNSTDPSSSSSNPILAQSTDKPRPRKKPKRVVTTSELSRSYVHNMKIVGQKTNVKMDPTIKRVLCKGCNVALVPGVTAKVRVKSSKTLGHLVTYSCTACNTVRRLPAPPTLPIDATSLADTTSNNAHETSASNQPGDSTTDDGVGPDREAEFVPKARKLPKKKPVPRLPPHFARDIGHVVFCGNEKLPVGER</sequence>
<comment type="caution">
    <text evidence="1">The sequence shown here is derived from an EMBL/GenBank/DDBJ whole genome shotgun (WGS) entry which is preliminary data.</text>
</comment>
<dbReference type="EMBL" id="MU267630">
    <property type="protein sequence ID" value="KAH7913492.1"/>
    <property type="molecule type" value="Genomic_DNA"/>
</dbReference>
<name>A0ACB8AJT9_9AGAM</name>
<gene>
    <name evidence="1" type="ORF">BJ138DRAFT_1002256</name>
</gene>
<accession>A0ACB8AJT9</accession>
<proteinExistence type="predicted"/>
<protein>
    <submittedName>
        <fullName evidence="1">Rpr2-domain-containing protein</fullName>
    </submittedName>
</protein>
<organism evidence="1 2">
    <name type="scientific">Hygrophoropsis aurantiaca</name>
    <dbReference type="NCBI Taxonomy" id="72124"/>
    <lineage>
        <taxon>Eukaryota</taxon>
        <taxon>Fungi</taxon>
        <taxon>Dikarya</taxon>
        <taxon>Basidiomycota</taxon>
        <taxon>Agaricomycotina</taxon>
        <taxon>Agaricomycetes</taxon>
        <taxon>Agaricomycetidae</taxon>
        <taxon>Boletales</taxon>
        <taxon>Coniophorineae</taxon>
        <taxon>Hygrophoropsidaceae</taxon>
        <taxon>Hygrophoropsis</taxon>
    </lineage>
</organism>
<evidence type="ECO:0000313" key="2">
    <source>
        <dbReference type="Proteomes" id="UP000790377"/>
    </source>
</evidence>
<keyword evidence="2" id="KW-1185">Reference proteome</keyword>